<dbReference type="Proteomes" id="UP001262410">
    <property type="component" value="Unassembled WGS sequence"/>
</dbReference>
<keyword evidence="14 17" id="KW-0413">Isomerase</keyword>
<evidence type="ECO:0000256" key="6">
    <source>
        <dbReference type="ARBA" id="ARBA00022989"/>
    </source>
</evidence>
<keyword evidence="8" id="KW-0143">Chaperone</keyword>
<evidence type="ECO:0000256" key="7">
    <source>
        <dbReference type="ARBA" id="ARBA00023136"/>
    </source>
</evidence>
<sequence length="623" mass="66838">MLQILRHKAGSIVVKVLFVLLILSFAIWGVGDIFRNRGQTDTVATVGDQTIPLQQVDAQFRNVAQAQRIPLAVAQQFGLVQQVLDSQISSLLYAQFARDLGYVVPQDVVADAVRVDPRFKDPATNQFSRDIFLQALQGSGLNEAGFIASQRSQMAQQQVLRALFVGAEPPKALVDPITRYRRETRVAETITLRNADQTRVPQPTAADLEAYHKDHGDKFQSPEYRTLSVVILNADDFGKGAAVSEDEARTYYEKNQANYEKPELRKFDQVIAPTKELAAQIVAAVRGGKPVQQAVDEAGNASVTLVPVDFTAKANMPVAALAEPGFALQQGQATDPVQSPFGWHVLVLTGTQAARTVPFEEARPEIETALRQSKAADALYETANKFEDALADGVAIDKAAQEFGFTVTTVPAVAKDGSTQSGTPLAVLPGQAQILTTAFGLQQGDASPMTAIDNKISVIVRVESILPPTTEPLAKVRDEVAAAWTEQKQAEATATLATDIEKRLQAGEAAVDVAKAVGGQYAETQPLLRDASNAGALPAPLVRDLFTAKVGGTATAETPGGRVVARLTRIDPAKPDATAEAAVSQDLRRSLAGDIGAGLDQVLRDRYGVSIDQSVLARLKYEE</sequence>
<evidence type="ECO:0000256" key="10">
    <source>
        <dbReference type="ARBA" id="ARBA00031484"/>
    </source>
</evidence>
<evidence type="ECO:0000256" key="13">
    <source>
        <dbReference type="ARBA" id="ARBA00042775"/>
    </source>
</evidence>
<dbReference type="InterPro" id="IPR027304">
    <property type="entry name" value="Trigger_fact/SurA_dom_sf"/>
</dbReference>
<protein>
    <recommendedName>
        <fullName evidence="2">Parvulin-like PPIase</fullName>
    </recommendedName>
    <alternativeName>
        <fullName evidence="9">Peptidyl-prolyl cis-trans isomerase plp</fullName>
    </alternativeName>
    <alternativeName>
        <fullName evidence="12">Periplasmic chaperone PpiD</fullName>
    </alternativeName>
    <alternativeName>
        <fullName evidence="13">Periplasmic folding chaperone</fullName>
    </alternativeName>
    <alternativeName>
        <fullName evidence="10">Rotamase plp</fullName>
    </alternativeName>
</protein>
<keyword evidence="5 15" id="KW-0812">Transmembrane</keyword>
<dbReference type="InterPro" id="IPR046357">
    <property type="entry name" value="PPIase_dom_sf"/>
</dbReference>
<evidence type="ECO:0000256" key="11">
    <source>
        <dbReference type="ARBA" id="ARBA00038408"/>
    </source>
</evidence>
<evidence type="ECO:0000256" key="3">
    <source>
        <dbReference type="ARBA" id="ARBA00022475"/>
    </source>
</evidence>
<comment type="subcellular location">
    <subcellularLocation>
        <location evidence="1">Cell inner membrane</location>
        <topology evidence="1">Single-pass type II membrane protein</topology>
        <orientation evidence="1">Periplasmic side</orientation>
    </subcellularLocation>
</comment>
<feature type="domain" description="PpiC" evidence="16">
    <location>
        <begin position="222"/>
        <end position="350"/>
    </location>
</feature>
<keyword evidence="4" id="KW-0997">Cell inner membrane</keyword>
<name>A0ABU1JRW9_9PROT</name>
<keyword evidence="7 15" id="KW-0472">Membrane</keyword>
<evidence type="ECO:0000259" key="16">
    <source>
        <dbReference type="PROSITE" id="PS50198"/>
    </source>
</evidence>
<keyword evidence="6 15" id="KW-1133">Transmembrane helix</keyword>
<keyword evidence="18" id="KW-1185">Reference proteome</keyword>
<proteinExistence type="inferred from homology"/>
<dbReference type="Pfam" id="PF13624">
    <property type="entry name" value="SurA_N_3"/>
    <property type="match status" value="1"/>
</dbReference>
<dbReference type="PANTHER" id="PTHR47529">
    <property type="entry name" value="PEPTIDYL-PROLYL CIS-TRANS ISOMERASE D"/>
    <property type="match status" value="1"/>
</dbReference>
<evidence type="ECO:0000256" key="5">
    <source>
        <dbReference type="ARBA" id="ARBA00022692"/>
    </source>
</evidence>
<dbReference type="Pfam" id="PF13145">
    <property type="entry name" value="Rotamase_2"/>
    <property type="match status" value="1"/>
</dbReference>
<keyword evidence="3" id="KW-1003">Cell membrane</keyword>
<feature type="transmembrane region" description="Helical" evidence="15">
    <location>
        <begin position="12"/>
        <end position="31"/>
    </location>
</feature>
<evidence type="ECO:0000313" key="18">
    <source>
        <dbReference type="Proteomes" id="UP001262410"/>
    </source>
</evidence>
<dbReference type="GO" id="GO:0003755">
    <property type="term" value="F:peptidyl-prolyl cis-trans isomerase activity"/>
    <property type="evidence" value="ECO:0007669"/>
    <property type="project" value="UniProtKB-EC"/>
</dbReference>
<evidence type="ECO:0000256" key="8">
    <source>
        <dbReference type="ARBA" id="ARBA00023186"/>
    </source>
</evidence>
<organism evidence="17 18">
    <name type="scientific">Inquilinus ginsengisoli</name>
    <dbReference type="NCBI Taxonomy" id="363840"/>
    <lineage>
        <taxon>Bacteria</taxon>
        <taxon>Pseudomonadati</taxon>
        <taxon>Pseudomonadota</taxon>
        <taxon>Alphaproteobacteria</taxon>
        <taxon>Rhodospirillales</taxon>
        <taxon>Rhodospirillaceae</taxon>
        <taxon>Inquilinus</taxon>
    </lineage>
</organism>
<dbReference type="SUPFAM" id="SSF109998">
    <property type="entry name" value="Triger factor/SurA peptide-binding domain-like"/>
    <property type="match status" value="1"/>
</dbReference>
<evidence type="ECO:0000313" key="17">
    <source>
        <dbReference type="EMBL" id="MDR6291361.1"/>
    </source>
</evidence>
<evidence type="ECO:0000256" key="14">
    <source>
        <dbReference type="PROSITE-ProRule" id="PRU00278"/>
    </source>
</evidence>
<comment type="caution">
    <text evidence="17">The sequence shown here is derived from an EMBL/GenBank/DDBJ whole genome shotgun (WGS) entry which is preliminary data.</text>
</comment>
<keyword evidence="14" id="KW-0697">Rotamase</keyword>
<evidence type="ECO:0000256" key="15">
    <source>
        <dbReference type="SAM" id="Phobius"/>
    </source>
</evidence>
<evidence type="ECO:0000256" key="12">
    <source>
        <dbReference type="ARBA" id="ARBA00040743"/>
    </source>
</evidence>
<dbReference type="PANTHER" id="PTHR47529:SF1">
    <property type="entry name" value="PERIPLASMIC CHAPERONE PPID"/>
    <property type="match status" value="1"/>
</dbReference>
<gene>
    <name evidence="17" type="ORF">E9232_003887</name>
</gene>
<dbReference type="EMBL" id="JAVDPW010000006">
    <property type="protein sequence ID" value="MDR6291361.1"/>
    <property type="molecule type" value="Genomic_DNA"/>
</dbReference>
<dbReference type="SUPFAM" id="SSF54534">
    <property type="entry name" value="FKBP-like"/>
    <property type="match status" value="1"/>
</dbReference>
<dbReference type="InterPro" id="IPR052029">
    <property type="entry name" value="PpiD_chaperone"/>
</dbReference>
<dbReference type="RefSeq" id="WP_309796481.1">
    <property type="nucleotide sequence ID" value="NZ_JAVDPW010000006.1"/>
</dbReference>
<dbReference type="Gene3D" id="1.10.4030.10">
    <property type="entry name" value="Porin chaperone SurA, peptide-binding domain"/>
    <property type="match status" value="1"/>
</dbReference>
<evidence type="ECO:0000256" key="1">
    <source>
        <dbReference type="ARBA" id="ARBA00004382"/>
    </source>
</evidence>
<evidence type="ECO:0000256" key="9">
    <source>
        <dbReference type="ARBA" id="ARBA00030642"/>
    </source>
</evidence>
<dbReference type="Gene3D" id="3.10.50.40">
    <property type="match status" value="1"/>
</dbReference>
<dbReference type="InterPro" id="IPR000297">
    <property type="entry name" value="PPIase_PpiC"/>
</dbReference>
<evidence type="ECO:0000256" key="4">
    <source>
        <dbReference type="ARBA" id="ARBA00022519"/>
    </source>
</evidence>
<comment type="similarity">
    <text evidence="11">Belongs to the PpiD chaperone family.</text>
</comment>
<reference evidence="17 18" key="1">
    <citation type="submission" date="2023-07" db="EMBL/GenBank/DDBJ databases">
        <title>Sorghum-associated microbial communities from plants grown in Nebraska, USA.</title>
        <authorList>
            <person name="Schachtman D."/>
        </authorList>
    </citation>
    <scope>NUCLEOTIDE SEQUENCE [LARGE SCALE GENOMIC DNA]</scope>
    <source>
        <strain evidence="17 18">584</strain>
    </source>
</reference>
<evidence type="ECO:0000256" key="2">
    <source>
        <dbReference type="ARBA" id="ARBA00018370"/>
    </source>
</evidence>
<accession>A0ABU1JRW9</accession>
<dbReference type="PROSITE" id="PS50198">
    <property type="entry name" value="PPIC_PPIASE_2"/>
    <property type="match status" value="1"/>
</dbReference>